<evidence type="ECO:0000256" key="1">
    <source>
        <dbReference type="SAM" id="MobiDB-lite"/>
    </source>
</evidence>
<feature type="region of interest" description="Disordered" evidence="1">
    <location>
        <begin position="561"/>
        <end position="588"/>
    </location>
</feature>
<proteinExistence type="predicted"/>
<feature type="region of interest" description="Disordered" evidence="1">
    <location>
        <begin position="603"/>
        <end position="677"/>
    </location>
</feature>
<name>A0AAJ0GG31_9PEZI</name>
<feature type="compositionally biased region" description="Low complexity" evidence="1">
    <location>
        <begin position="465"/>
        <end position="477"/>
    </location>
</feature>
<protein>
    <submittedName>
        <fullName evidence="2">Uncharacterized protein</fullName>
    </submittedName>
</protein>
<organism evidence="2 3">
    <name type="scientific">Extremus antarcticus</name>
    <dbReference type="NCBI Taxonomy" id="702011"/>
    <lineage>
        <taxon>Eukaryota</taxon>
        <taxon>Fungi</taxon>
        <taxon>Dikarya</taxon>
        <taxon>Ascomycota</taxon>
        <taxon>Pezizomycotina</taxon>
        <taxon>Dothideomycetes</taxon>
        <taxon>Dothideomycetidae</taxon>
        <taxon>Mycosphaerellales</taxon>
        <taxon>Extremaceae</taxon>
        <taxon>Extremus</taxon>
    </lineage>
</organism>
<keyword evidence="3" id="KW-1185">Reference proteome</keyword>
<feature type="compositionally biased region" description="Polar residues" evidence="1">
    <location>
        <begin position="400"/>
        <end position="409"/>
    </location>
</feature>
<sequence length="677" mass="73503">MALESGLTRILADQVALARATTNTQKMKSAMKTMWDTRSKLKADDGGAAFEMVIRAQIDEVFLVLAHLGEAIIPLGVFNKDYYLQTLGDVQAAIASCGHELLPLAWSELDSELQYVCTAGLAFCACYAPMPLYRGFGACVLSDYDWGCPDMSYLEEKAKKKALRTIYGIKQRVDPQATRSVFVAFDQAVQLLQVKPMAFLEKRPVISGFADHQPCFGAKPKKEVRDNLDLLEDWVKQLEKRGHPPPKTSRLTSWGIPFATWTSPYSCQIMKTAKDCELLACRQMDPGRLLHAFVCRASANLDEGQVLVLLPGSPAESLLCWLEGLPGTSHKIVKWQDLETQHFETKIAKSLRKRIGHHPLPGQYAIRDPNASTKLSLPMSSPSRTALETPNTVSPPPYSASRTQSQTGPASPPAVELGLPEPRELAASPITHPRPLHTMASRDGLGVSTGTKSLHTLRRKPLTGPSASTSSTVPAAAQELDSSPKPTQVPVNSLAASSSVSSMPAAVELPTDFHSSAPARHSKSDLEKPELPCQHVAASALTQEPESVELPASNEVVLQPIPTASEQTSSRQATEANTTSRKDTGSSDHYLELLNKVASGEISPQALSEMLRRDQEKPETTSDRLAQVPPSVPPKPQTDLPYPLTEEDKSPPYPLSPTDVISTADAAKKHDESDLPA</sequence>
<gene>
    <name evidence="2" type="ORF">LTR09_002551</name>
</gene>
<evidence type="ECO:0000313" key="3">
    <source>
        <dbReference type="Proteomes" id="UP001271007"/>
    </source>
</evidence>
<comment type="caution">
    <text evidence="2">The sequence shown here is derived from an EMBL/GenBank/DDBJ whole genome shotgun (WGS) entry which is preliminary data.</text>
</comment>
<feature type="compositionally biased region" description="Basic and acidic residues" evidence="1">
    <location>
        <begin position="610"/>
        <end position="622"/>
    </location>
</feature>
<reference evidence="2" key="1">
    <citation type="submission" date="2023-04" db="EMBL/GenBank/DDBJ databases">
        <title>Black Yeasts Isolated from many extreme environments.</title>
        <authorList>
            <person name="Coleine C."/>
            <person name="Stajich J.E."/>
            <person name="Selbmann L."/>
        </authorList>
    </citation>
    <scope>NUCLEOTIDE SEQUENCE</scope>
    <source>
        <strain evidence="2">CCFEE 5312</strain>
    </source>
</reference>
<feature type="compositionally biased region" description="Polar residues" evidence="1">
    <location>
        <begin position="562"/>
        <end position="579"/>
    </location>
</feature>
<evidence type="ECO:0000313" key="2">
    <source>
        <dbReference type="EMBL" id="KAK3056758.1"/>
    </source>
</evidence>
<dbReference type="EMBL" id="JAWDJX010000005">
    <property type="protein sequence ID" value="KAK3056758.1"/>
    <property type="molecule type" value="Genomic_DNA"/>
</dbReference>
<feature type="region of interest" description="Disordered" evidence="1">
    <location>
        <begin position="358"/>
        <end position="496"/>
    </location>
</feature>
<dbReference type="AlphaFoldDB" id="A0AAJ0GG31"/>
<feature type="compositionally biased region" description="Basic and acidic residues" evidence="1">
    <location>
        <begin position="666"/>
        <end position="677"/>
    </location>
</feature>
<dbReference type="Proteomes" id="UP001271007">
    <property type="component" value="Unassembled WGS sequence"/>
</dbReference>
<feature type="compositionally biased region" description="Polar residues" evidence="1">
    <location>
        <begin position="370"/>
        <end position="392"/>
    </location>
</feature>
<accession>A0AAJ0GG31</accession>